<proteinExistence type="predicted"/>
<dbReference type="PANTHER" id="PTHR46969">
    <property type="entry name" value="BIFUNCTIONAL PROTEIN HLDE"/>
    <property type="match status" value="1"/>
</dbReference>
<dbReference type="InterPro" id="IPR029056">
    <property type="entry name" value="Ribokinase-like"/>
</dbReference>
<dbReference type="GO" id="GO:0033786">
    <property type="term" value="F:heptose-1-phosphate adenylyltransferase activity"/>
    <property type="evidence" value="ECO:0007669"/>
    <property type="project" value="TreeGrafter"/>
</dbReference>
<evidence type="ECO:0000259" key="1">
    <source>
        <dbReference type="Pfam" id="PF00294"/>
    </source>
</evidence>
<organism evidence="2 3">
    <name type="scientific">candidate division KSB3 bacterium</name>
    <dbReference type="NCBI Taxonomy" id="2044937"/>
    <lineage>
        <taxon>Bacteria</taxon>
        <taxon>candidate division KSB3</taxon>
    </lineage>
</organism>
<dbReference type="EMBL" id="WJJP01000647">
    <property type="protein sequence ID" value="MBD3326848.1"/>
    <property type="molecule type" value="Genomic_DNA"/>
</dbReference>
<comment type="caution">
    <text evidence="2">The sequence shown here is derived from an EMBL/GenBank/DDBJ whole genome shotgun (WGS) entry which is preliminary data.</text>
</comment>
<name>A0A9D5Q7V6_9BACT</name>
<dbReference type="Proteomes" id="UP000649604">
    <property type="component" value="Unassembled WGS sequence"/>
</dbReference>
<dbReference type="Pfam" id="PF00294">
    <property type="entry name" value="PfkB"/>
    <property type="match status" value="1"/>
</dbReference>
<dbReference type="PANTHER" id="PTHR46969:SF1">
    <property type="entry name" value="BIFUNCTIONAL PROTEIN HLDE"/>
    <property type="match status" value="1"/>
</dbReference>
<dbReference type="GO" id="GO:0005829">
    <property type="term" value="C:cytosol"/>
    <property type="evidence" value="ECO:0007669"/>
    <property type="project" value="TreeGrafter"/>
</dbReference>
<dbReference type="SUPFAM" id="SSF53613">
    <property type="entry name" value="Ribokinase-like"/>
    <property type="match status" value="1"/>
</dbReference>
<evidence type="ECO:0000313" key="2">
    <source>
        <dbReference type="EMBL" id="MBD3326848.1"/>
    </source>
</evidence>
<evidence type="ECO:0000313" key="3">
    <source>
        <dbReference type="Proteomes" id="UP000649604"/>
    </source>
</evidence>
<dbReference type="Gene3D" id="3.40.1190.20">
    <property type="match status" value="1"/>
</dbReference>
<reference evidence="2" key="1">
    <citation type="submission" date="2019-11" db="EMBL/GenBank/DDBJ databases">
        <title>Microbial mats filling the niche in hypersaline microbial mats.</title>
        <authorList>
            <person name="Wong H.L."/>
            <person name="Macleod F.I."/>
            <person name="White R.A. III"/>
            <person name="Burns B.P."/>
        </authorList>
    </citation>
    <scope>NUCLEOTIDE SEQUENCE</scope>
    <source>
        <strain evidence="2">Rbin_158</strain>
    </source>
</reference>
<dbReference type="InterPro" id="IPR011611">
    <property type="entry name" value="PfkB_dom"/>
</dbReference>
<accession>A0A9D5Q7V6</accession>
<feature type="domain" description="Carbohydrate kinase PfkB" evidence="1">
    <location>
        <begin position="36"/>
        <end position="302"/>
    </location>
</feature>
<dbReference type="AlphaFoldDB" id="A0A9D5Q7V6"/>
<protein>
    <recommendedName>
        <fullName evidence="1">Carbohydrate kinase PfkB domain-containing protein</fullName>
    </recommendedName>
</protein>
<gene>
    <name evidence="2" type="ORF">GF339_19850</name>
</gene>
<dbReference type="GO" id="GO:0033785">
    <property type="term" value="F:heptose 7-phosphate kinase activity"/>
    <property type="evidence" value="ECO:0007669"/>
    <property type="project" value="TreeGrafter"/>
</dbReference>
<sequence length="354" mass="39849">MIPTPPDEVVHYLQAFRTRYSTAEVLAYLEVLKTLKVMVVGEIILDEYVYCEALGKSGKEAMLVMKYISQERYAGGVLAIANHLAEFCQQITLVSYLGDLNSHEAFVRQQLRPNITSVFVYKTNSPTIIKRRFLDSYTRSKLLGVYEINDEWLDEQEEGELCRLLEQRLPDVDLAIVADYDHGLITPKIVDVLTRHAPFLAINTQVNAANIGFHSISKYQRADFICTNENELRMDRRSRKGELEELVRHLSRKMHCQSMLITRGTNGTLLYRENEGFTTCPAFAVKVVDRIGAGDAVLALASLLSVRGIPSDVISFVGNVVGAEAVAIIGNKQALDKPLLTQSIARFLKKEYNM</sequence>